<dbReference type="InterPro" id="IPR012854">
    <property type="entry name" value="Cu_amine_oxidase-like_N"/>
</dbReference>
<dbReference type="RefSeq" id="WP_212978367.1">
    <property type="nucleotide sequence ID" value="NZ_AP025343.1"/>
</dbReference>
<comment type="caution">
    <text evidence="3">The sequence shown here is derived from an EMBL/GenBank/DDBJ whole genome shotgun (WGS) entry which is preliminary data.</text>
</comment>
<feature type="chain" id="PRO_5038832523" description="Copper amine oxidase-like N-terminal domain-containing protein" evidence="1">
    <location>
        <begin position="22"/>
        <end position="1286"/>
    </location>
</feature>
<reference evidence="3 4" key="1">
    <citation type="submission" date="2021-03" db="EMBL/GenBank/DDBJ databases">
        <title>Antimicrobial resistance genes in bacteria isolated from Japanese honey, and their potential for conferring macrolide and lincosamide resistance in the American foulbrood pathogen Paenibacillus larvae.</title>
        <authorList>
            <person name="Okamoto M."/>
            <person name="Kumagai M."/>
            <person name="Kanamori H."/>
            <person name="Takamatsu D."/>
        </authorList>
    </citation>
    <scope>NUCLEOTIDE SEQUENCE [LARGE SCALE GENOMIC DNA]</scope>
    <source>
        <strain evidence="3 4">J34TS1</strain>
    </source>
</reference>
<evidence type="ECO:0000256" key="1">
    <source>
        <dbReference type="SAM" id="SignalP"/>
    </source>
</evidence>
<feature type="signal peptide" evidence="1">
    <location>
        <begin position="1"/>
        <end position="21"/>
    </location>
</feature>
<dbReference type="Gene3D" id="3.30.457.10">
    <property type="entry name" value="Copper amine oxidase-like, N-terminal domain"/>
    <property type="match status" value="1"/>
</dbReference>
<sequence>MKKLWVTLVAVLMVVTLSLQPAQVEGAAASKRISVFVDGVKLNPVQAPTMIKGRTMLPMRVIFEALGATVQWSAQTKTVTAYSNDTTVVLKVGSKTASVNNRNVSLDAPAQILNGATMVPVRFVSETLGAQVDWNGLSQVVTITTSNRNPNPNPNPNPYPPSSGNVSAVSYVNAQIVGRNGDGRDVQINFPKAYNESDVREYRVLIVKSSSYGFTTSQALSNAYYTSAWPTGRDQNVNLTSQSKDVNGDLLRTNQSYNAYVLTLGKNGSNALSNMSSSFTLSTSVSANAPSNVKANDINDYGDGRDLQVSFDQPVNTNNVQNYRIFVVKNRDVGSFNLNTANSVSSSNYTTVSKASYKTITTTLSSTARDTSGEYIKNGIAYNVFVLAVGNSYSASELSAPSSTITLSSGAISAPVITRVEDVNNYGDGRDLMVRFDRSSDESRIGSYRIFVVKDYKASSFDLSTAKNVSSSYYTSVSKTGYNINQTLSYGARDVDGDLIRNGVSYRVFVMAVGTGSYSGSYALSGSSSSIVLYNGVGNGNGNGNGNGSYVYAATNVSASDVSDYGDGRDMKVSFTRASDESNLYSYRIMVVKSRDANYFTLSKANSLSSYYYTEVYKTGYNISQPLSSNARDVDGDLIRNDVSYRVFVLSVGAYGNNTLSSYSPAITLSNNSSVDKASGVSVRQVAYNGDYSDLEVSFNRAANESNLSGYRIFVVKENEAGYFTVSKAEDLSSTYYTSISKSSSTTGLKLTSGTKVVGGDSIKPGEPYRVFVMSVGSYGRNNLASTPSPITLTKKDVAPATGVTVKNVADNGNGSDLEVSFRVADESKLSGYRIFIVKETSAVSFKVQTATDITDLKKYTPVDKGKNTRQLSQDARDTDGDKIREGVKYKAFVLSLATDGNEYNKLSEPSEVFSLSKVGAATIRKVEVIGNNNNASDLKVTFSPAENDDNIGQYRIMVVKLGSVDQFTTGIASNLKDERRYEVVEKGKKESYEVTLNSRVLDTDGGSIDNNNTYKIFVLSVGNKKTNVLSLASEKVQLNKSAAPEVKPVNITKASFADMQISFERATSEQGEGKYRIFIVDAKNNQSFTIRDALNKTEDKYTKVDLKANDRVYNQSLKDVKDTDGNPVSKNKSYKVYVLTVGKDALEKNNALSEAVNLIDTTAPQNIVASWNSDKLVVKFEKAQDENNIKKYVVLAAPVNMGDAEVKNNFGKLDDSIKKTMTLEIGKQPYEFKFEEPNNKDVKNDSLQSNGQYNVYIISMGDTNVSWSDPVALNPVGAKTLKANK</sequence>
<evidence type="ECO:0000313" key="4">
    <source>
        <dbReference type="Proteomes" id="UP000682811"/>
    </source>
</evidence>
<dbReference type="SUPFAM" id="SSF55383">
    <property type="entry name" value="Copper amine oxidase, domain N"/>
    <property type="match status" value="1"/>
</dbReference>
<feature type="domain" description="Copper amine oxidase-like N-terminal" evidence="2">
    <location>
        <begin position="37"/>
        <end position="143"/>
    </location>
</feature>
<name>A0A919YEY3_9BACL</name>
<evidence type="ECO:0000313" key="3">
    <source>
        <dbReference type="EMBL" id="GIO47520.1"/>
    </source>
</evidence>
<keyword evidence="1" id="KW-0732">Signal</keyword>
<accession>A0A919YEY3</accession>
<gene>
    <name evidence="3" type="ORF">J34TS1_22850</name>
</gene>
<protein>
    <recommendedName>
        <fullName evidence="2">Copper amine oxidase-like N-terminal domain-containing protein</fullName>
    </recommendedName>
</protein>
<dbReference type="InterPro" id="IPR036582">
    <property type="entry name" value="Mao_N_sf"/>
</dbReference>
<keyword evidence="4" id="KW-1185">Reference proteome</keyword>
<dbReference type="Proteomes" id="UP000682811">
    <property type="component" value="Unassembled WGS sequence"/>
</dbReference>
<dbReference type="Pfam" id="PF07833">
    <property type="entry name" value="Cu_amine_oxidN1"/>
    <property type="match status" value="1"/>
</dbReference>
<evidence type="ECO:0000259" key="2">
    <source>
        <dbReference type="Pfam" id="PF07833"/>
    </source>
</evidence>
<proteinExistence type="predicted"/>
<dbReference type="EMBL" id="BORT01000008">
    <property type="protein sequence ID" value="GIO47520.1"/>
    <property type="molecule type" value="Genomic_DNA"/>
</dbReference>
<organism evidence="3 4">
    <name type="scientific">Paenibacillus azoreducens</name>
    <dbReference type="NCBI Taxonomy" id="116718"/>
    <lineage>
        <taxon>Bacteria</taxon>
        <taxon>Bacillati</taxon>
        <taxon>Bacillota</taxon>
        <taxon>Bacilli</taxon>
        <taxon>Bacillales</taxon>
        <taxon>Paenibacillaceae</taxon>
        <taxon>Paenibacillus</taxon>
    </lineage>
</organism>